<dbReference type="PANTHER" id="PTHR36424:SF1">
    <property type="entry name" value="LOW AFFINITY K(+) TRANSPORTER 1-RELATED"/>
    <property type="match status" value="1"/>
</dbReference>
<evidence type="ECO:0000256" key="1">
    <source>
        <dbReference type="SAM" id="MobiDB-lite"/>
    </source>
</evidence>
<dbReference type="EMBL" id="JAVRRJ010000011">
    <property type="protein sequence ID" value="KAK5080932.1"/>
    <property type="molecule type" value="Genomic_DNA"/>
</dbReference>
<gene>
    <name evidence="3" type="primary">KCH1</name>
    <name evidence="3" type="ORF">LTR05_008248</name>
</gene>
<feature type="transmembrane region" description="Helical" evidence="2">
    <location>
        <begin position="38"/>
        <end position="61"/>
    </location>
</feature>
<dbReference type="Proteomes" id="UP001309876">
    <property type="component" value="Unassembled WGS sequence"/>
</dbReference>
<comment type="caution">
    <text evidence="3">The sequence shown here is derived from an EMBL/GenBank/DDBJ whole genome shotgun (WGS) entry which is preliminary data.</text>
</comment>
<feature type="compositionally biased region" description="Low complexity" evidence="1">
    <location>
        <begin position="389"/>
        <end position="400"/>
    </location>
</feature>
<evidence type="ECO:0000313" key="4">
    <source>
        <dbReference type="Proteomes" id="UP001309876"/>
    </source>
</evidence>
<sequence>MGCCGGKREKEFFLKNDVKWEYINLNDFKSSSCFTAIAYGYLWIMLFVSISVYAVDTFTAINLLAFNKWAGQIEPEVPLKYSRWVFSGCIILSFVLLIYRWLRALKVMRGGKVAKAYLDPLAVRVECIRMGSEGRGWKRFLVFAELTKSRKGADYVALFVYYSFEAWLRIVFAEGPRVVINGITLYAYANANIVPKGDHSAPPGESPFVQFWKNFGVLAEEDKLQVAIICGMIWTCLIWLISAISLGVSVILYLLFLWHHIPSDAGGLTGYCRMKINRRMERIVKTKTDKALQKENELRARQEAKAARDGSGGFKRQPTLPNVDPADTPSMPPLSRQSTMTTLPEYSSRPGTAAPSEDMLPPMPTLPQIPTLPRIDTNPRPAPRRNLTASSDASWSSYKSDAPLMSSASDMGYSPADRAHTPSSNMAAPWSVRPGQARNTTDMPTYSDRAYTPGPLRPGTSQSYRGAAGSYQMESIPRPGTGMSQRSRPTRMSSDSDTLPLAPIRGMTPVSAHPQSAASQYPPMLPDSQRTRTPASNSNPYLLPVSSIPEMGGRESSAFSLGAPSRTYTPSGPPSRAMTPDHALPLPRSQMTTPMPQSGPPGGYVAFNPNMGRTQSPAAQAPYRSFTQPEPNRSDLPFSAYSIMHPEEQNRGFSQPSTHQSSAQTFGPLNGSRLQPHGTAPQRGGSFDDILDHY</sequence>
<evidence type="ECO:0000313" key="3">
    <source>
        <dbReference type="EMBL" id="KAK5080932.1"/>
    </source>
</evidence>
<feature type="compositionally biased region" description="Polar residues" evidence="1">
    <location>
        <begin position="482"/>
        <end position="497"/>
    </location>
</feature>
<feature type="transmembrane region" description="Helical" evidence="2">
    <location>
        <begin position="233"/>
        <end position="258"/>
    </location>
</feature>
<feature type="region of interest" description="Disordered" evidence="1">
    <location>
        <begin position="287"/>
        <end position="400"/>
    </location>
</feature>
<feature type="compositionally biased region" description="Polar residues" evidence="1">
    <location>
        <begin position="335"/>
        <end position="345"/>
    </location>
</feature>
<dbReference type="PANTHER" id="PTHR36424">
    <property type="entry name" value="PHEROMONE-REGULATED MEMBRANE PROTEIN 6"/>
    <property type="match status" value="1"/>
</dbReference>
<keyword evidence="2" id="KW-0472">Membrane</keyword>
<evidence type="ECO:0000256" key="2">
    <source>
        <dbReference type="SAM" id="Phobius"/>
    </source>
</evidence>
<keyword evidence="4" id="KW-1185">Reference proteome</keyword>
<dbReference type="InterPro" id="IPR031606">
    <property type="entry name" value="Kch1/2"/>
</dbReference>
<dbReference type="AlphaFoldDB" id="A0AAN7STD0"/>
<name>A0AAN7STD0_9EURO</name>
<protein>
    <submittedName>
        <fullName evidence="3">Potassium transporter</fullName>
    </submittedName>
</protein>
<reference evidence="3 4" key="1">
    <citation type="submission" date="2023-08" db="EMBL/GenBank/DDBJ databases">
        <title>Black Yeasts Isolated from many extreme environments.</title>
        <authorList>
            <person name="Coleine C."/>
            <person name="Stajich J.E."/>
            <person name="Selbmann L."/>
        </authorList>
    </citation>
    <scope>NUCLEOTIDE SEQUENCE [LARGE SCALE GENOMIC DNA]</scope>
    <source>
        <strain evidence="3 4">CCFEE 5910</strain>
    </source>
</reference>
<dbReference type="GO" id="GO:0005886">
    <property type="term" value="C:plasma membrane"/>
    <property type="evidence" value="ECO:0007669"/>
    <property type="project" value="InterPro"/>
</dbReference>
<feature type="compositionally biased region" description="Basic and acidic residues" evidence="1">
    <location>
        <begin position="287"/>
        <end position="308"/>
    </location>
</feature>
<feature type="region of interest" description="Disordered" evidence="1">
    <location>
        <begin position="416"/>
        <end position="583"/>
    </location>
</feature>
<feature type="transmembrane region" description="Helical" evidence="2">
    <location>
        <begin position="81"/>
        <end position="102"/>
    </location>
</feature>
<organism evidence="3 4">
    <name type="scientific">Lithohypha guttulata</name>
    <dbReference type="NCBI Taxonomy" id="1690604"/>
    <lineage>
        <taxon>Eukaryota</taxon>
        <taxon>Fungi</taxon>
        <taxon>Dikarya</taxon>
        <taxon>Ascomycota</taxon>
        <taxon>Pezizomycotina</taxon>
        <taxon>Eurotiomycetes</taxon>
        <taxon>Chaetothyriomycetidae</taxon>
        <taxon>Chaetothyriales</taxon>
        <taxon>Trichomeriaceae</taxon>
        <taxon>Lithohypha</taxon>
    </lineage>
</organism>
<keyword evidence="2" id="KW-0812">Transmembrane</keyword>
<proteinExistence type="predicted"/>
<feature type="compositionally biased region" description="Polar residues" evidence="1">
    <location>
        <begin position="531"/>
        <end position="540"/>
    </location>
</feature>
<dbReference type="GO" id="GO:0015079">
    <property type="term" value="F:potassium ion transmembrane transporter activity"/>
    <property type="evidence" value="ECO:0007669"/>
    <property type="project" value="InterPro"/>
</dbReference>
<feature type="compositionally biased region" description="Polar residues" evidence="1">
    <location>
        <begin position="651"/>
        <end position="667"/>
    </location>
</feature>
<accession>A0AAN7STD0</accession>
<dbReference type="Pfam" id="PF16944">
    <property type="entry name" value="KCH"/>
    <property type="match status" value="1"/>
</dbReference>
<feature type="region of interest" description="Disordered" evidence="1">
    <location>
        <begin position="611"/>
        <end position="694"/>
    </location>
</feature>
<keyword evidence="2" id="KW-1133">Transmembrane helix</keyword>